<dbReference type="Pfam" id="PF26639">
    <property type="entry name" value="Het-6_barrel"/>
    <property type="match status" value="1"/>
</dbReference>
<sequence length="634" mass="71421">MANTSSSTPNGSPYIYLPLDSNLKEIRLIVLKEGSGADRIECSIKHVSLNSHPHYNALSYAWGTSEEDQIIYVEGHAFCVNSNLFAALQQLRLPKEPRFLWIDRICISQDDILERGSQVCQMRAIFEIAALVVVWLGIESLRSAASIECMKNLAHSISRRGLNLENVSRRIKPEDLNALLAIFEEQGLLEFDVTSHWLAGIIEFFDRPWWSRVWVRQEFAVAGSIEVMCGSETIEWETIELCIQALQSLINSHIIDQRNRHSIRSCDLIWRRAYCIDLRSHTQSGTGSCLFSLVWRHARSPIAEATDHRDRIYALLGVSQDKLGLEPDYSISADVLYSRFVKAVISGLKTNSRRLGILSAHHNVANPRFPGLPSWAPDLAEPFKVAMATITVEQPRRYSATGRHTLPPLEQDFHRDDKILPLAGFCLGVVDVIGPLGTTPRTYHRDTSKAAADIRIFNACQKLALAVERLFPGKSKDAADGGEPVNDNLEEDVSRFLVLDVGLDKVTRGGKDRAGATMLPPYRNMLERENPPNDFMPHDSLEMRRMEFSKRYTQKMRDRMNKRQVFISSSGNLGAGPKNLRKNDLLCVLLGSEVPWVLRSEGDNFLLIGEAYIQGYMDGEALTAGFERQVFNLI</sequence>
<gene>
    <name evidence="2" type="ORF">VTL71DRAFT_12325</name>
</gene>
<evidence type="ECO:0000259" key="1">
    <source>
        <dbReference type="Pfam" id="PF06985"/>
    </source>
</evidence>
<dbReference type="PANTHER" id="PTHR24148">
    <property type="entry name" value="ANKYRIN REPEAT DOMAIN-CONTAINING PROTEIN 39 HOMOLOG-RELATED"/>
    <property type="match status" value="1"/>
</dbReference>
<keyword evidence="3" id="KW-1185">Reference proteome</keyword>
<feature type="domain" description="Heterokaryon incompatibility" evidence="1">
    <location>
        <begin position="55"/>
        <end position="218"/>
    </location>
</feature>
<protein>
    <recommendedName>
        <fullName evidence="1">Heterokaryon incompatibility domain-containing protein</fullName>
    </recommendedName>
</protein>
<dbReference type="InterPro" id="IPR010730">
    <property type="entry name" value="HET"/>
</dbReference>
<proteinExistence type="predicted"/>
<dbReference type="InterPro" id="IPR052895">
    <property type="entry name" value="HetReg/Transcr_Mod"/>
</dbReference>
<dbReference type="PANTHER" id="PTHR24148:SF73">
    <property type="entry name" value="HET DOMAIN PROTEIN (AFU_ORTHOLOGUE AFUA_8G01020)"/>
    <property type="match status" value="1"/>
</dbReference>
<name>A0ABR4CMA6_9HELO</name>
<evidence type="ECO:0000313" key="2">
    <source>
        <dbReference type="EMBL" id="KAL2071090.1"/>
    </source>
</evidence>
<organism evidence="2 3">
    <name type="scientific">Oculimacula yallundae</name>
    <dbReference type="NCBI Taxonomy" id="86028"/>
    <lineage>
        <taxon>Eukaryota</taxon>
        <taxon>Fungi</taxon>
        <taxon>Dikarya</taxon>
        <taxon>Ascomycota</taxon>
        <taxon>Pezizomycotina</taxon>
        <taxon>Leotiomycetes</taxon>
        <taxon>Helotiales</taxon>
        <taxon>Ploettnerulaceae</taxon>
        <taxon>Oculimacula</taxon>
    </lineage>
</organism>
<dbReference type="Pfam" id="PF06985">
    <property type="entry name" value="HET"/>
    <property type="match status" value="1"/>
</dbReference>
<accession>A0ABR4CMA6</accession>
<dbReference type="Proteomes" id="UP001595075">
    <property type="component" value="Unassembled WGS sequence"/>
</dbReference>
<dbReference type="EMBL" id="JAZHXI010000005">
    <property type="protein sequence ID" value="KAL2071090.1"/>
    <property type="molecule type" value="Genomic_DNA"/>
</dbReference>
<comment type="caution">
    <text evidence="2">The sequence shown here is derived from an EMBL/GenBank/DDBJ whole genome shotgun (WGS) entry which is preliminary data.</text>
</comment>
<evidence type="ECO:0000313" key="3">
    <source>
        <dbReference type="Proteomes" id="UP001595075"/>
    </source>
</evidence>
<reference evidence="2 3" key="1">
    <citation type="journal article" date="2024" name="Commun. Biol.">
        <title>Comparative genomic analysis of thermophilic fungi reveals convergent evolutionary adaptations and gene losses.</title>
        <authorList>
            <person name="Steindorff A.S."/>
            <person name="Aguilar-Pontes M.V."/>
            <person name="Robinson A.J."/>
            <person name="Andreopoulos B."/>
            <person name="LaButti K."/>
            <person name="Kuo A."/>
            <person name="Mondo S."/>
            <person name="Riley R."/>
            <person name="Otillar R."/>
            <person name="Haridas S."/>
            <person name="Lipzen A."/>
            <person name="Grimwood J."/>
            <person name="Schmutz J."/>
            <person name="Clum A."/>
            <person name="Reid I.D."/>
            <person name="Moisan M.C."/>
            <person name="Butler G."/>
            <person name="Nguyen T.T.M."/>
            <person name="Dewar K."/>
            <person name="Conant G."/>
            <person name="Drula E."/>
            <person name="Henrissat B."/>
            <person name="Hansel C."/>
            <person name="Singer S."/>
            <person name="Hutchinson M.I."/>
            <person name="de Vries R.P."/>
            <person name="Natvig D.O."/>
            <person name="Powell A.J."/>
            <person name="Tsang A."/>
            <person name="Grigoriev I.V."/>
        </authorList>
    </citation>
    <scope>NUCLEOTIDE SEQUENCE [LARGE SCALE GENOMIC DNA]</scope>
    <source>
        <strain evidence="2 3">CBS 494.80</strain>
    </source>
</reference>